<protein>
    <recommendedName>
        <fullName evidence="1">C1q domain-containing protein</fullName>
    </recommendedName>
</protein>
<reference evidence="2 3" key="1">
    <citation type="submission" date="2020-06" db="EMBL/GenBank/DDBJ databases">
        <authorList>
            <person name="Li R."/>
            <person name="Bekaert M."/>
        </authorList>
    </citation>
    <scope>NUCLEOTIDE SEQUENCE [LARGE SCALE GENOMIC DNA]</scope>
    <source>
        <strain evidence="3">wild</strain>
    </source>
</reference>
<dbReference type="SUPFAM" id="SSF49842">
    <property type="entry name" value="TNF-like"/>
    <property type="match status" value="1"/>
</dbReference>
<dbReference type="OrthoDB" id="6189955at2759"/>
<dbReference type="Pfam" id="PF00386">
    <property type="entry name" value="C1q"/>
    <property type="match status" value="1"/>
</dbReference>
<dbReference type="InterPro" id="IPR008983">
    <property type="entry name" value="Tumour_necrosis_fac-like_dom"/>
</dbReference>
<evidence type="ECO:0000313" key="3">
    <source>
        <dbReference type="Proteomes" id="UP000507470"/>
    </source>
</evidence>
<evidence type="ECO:0000313" key="2">
    <source>
        <dbReference type="EMBL" id="CAC5384104.1"/>
    </source>
</evidence>
<dbReference type="AlphaFoldDB" id="A0A6J8BMP5"/>
<evidence type="ECO:0000259" key="1">
    <source>
        <dbReference type="Pfam" id="PF00386"/>
    </source>
</evidence>
<proteinExistence type="predicted"/>
<dbReference type="Gene3D" id="2.60.120.40">
    <property type="match status" value="1"/>
</dbReference>
<dbReference type="EMBL" id="CACVKT020003486">
    <property type="protein sequence ID" value="CAC5384104.1"/>
    <property type="molecule type" value="Genomic_DNA"/>
</dbReference>
<keyword evidence="3" id="KW-1185">Reference proteome</keyword>
<name>A0A6J8BMP5_MYTCO</name>
<sequence>MTQGSECSGPDCKQIISMPLLDNMEATLKADLDVRKLNKFLKSFIHQVVKKEVEFVMREDMRQIMNESVSTVESLFDDRTDEMKLDLDKKFDELIKEKEMQDEENKVALTAQLTSSPSSTGIMKFVIFSVSYNNLPAYKSTGKFICERSGLYLISASIVSNVNNANYYLYLNNTAVTNTFISYDSKNPYFTTHTGTIVLALQLH</sequence>
<feature type="domain" description="C1q" evidence="1">
    <location>
        <begin position="108"/>
        <end position="202"/>
    </location>
</feature>
<dbReference type="InterPro" id="IPR001073">
    <property type="entry name" value="C1q_dom"/>
</dbReference>
<dbReference type="Proteomes" id="UP000507470">
    <property type="component" value="Unassembled WGS sequence"/>
</dbReference>
<organism evidence="2 3">
    <name type="scientific">Mytilus coruscus</name>
    <name type="common">Sea mussel</name>
    <dbReference type="NCBI Taxonomy" id="42192"/>
    <lineage>
        <taxon>Eukaryota</taxon>
        <taxon>Metazoa</taxon>
        <taxon>Spiralia</taxon>
        <taxon>Lophotrochozoa</taxon>
        <taxon>Mollusca</taxon>
        <taxon>Bivalvia</taxon>
        <taxon>Autobranchia</taxon>
        <taxon>Pteriomorphia</taxon>
        <taxon>Mytilida</taxon>
        <taxon>Mytiloidea</taxon>
        <taxon>Mytilidae</taxon>
        <taxon>Mytilinae</taxon>
        <taxon>Mytilus</taxon>
    </lineage>
</organism>
<accession>A0A6J8BMP5</accession>
<gene>
    <name evidence="2" type="ORF">MCOR_19782</name>
</gene>